<dbReference type="EMBL" id="ML975277">
    <property type="protein sequence ID" value="KAF1836154.1"/>
    <property type="molecule type" value="Genomic_DNA"/>
</dbReference>
<dbReference type="AlphaFoldDB" id="A0A6A5KP57"/>
<accession>A0A6A5KP57</accession>
<dbReference type="InterPro" id="IPR011009">
    <property type="entry name" value="Kinase-like_dom_sf"/>
</dbReference>
<evidence type="ECO:0000313" key="2">
    <source>
        <dbReference type="Proteomes" id="UP000800040"/>
    </source>
</evidence>
<dbReference type="Proteomes" id="UP000800040">
    <property type="component" value="Unassembled WGS sequence"/>
</dbReference>
<protein>
    <recommendedName>
        <fullName evidence="3">Protein kinase domain-containing protein</fullName>
    </recommendedName>
</protein>
<name>A0A6A5KP57_9PLEO</name>
<gene>
    <name evidence="1" type="ORF">BDW02DRAFT_567355</name>
</gene>
<sequence length="167" mass="19032">MAYDIAQIFLSSKPSLASHEPYSSNLCLFGFEHAREESDDTKKESEFRRERMIYTPPSRWGNPQEKFSYPHDVYALGVLLLELGYWKSIFDIKSELRNVPSAEEAQDVLISLSRGEDLAHIMGSAYAHIVEICLTGQNCRDETLPQFQRQVLDTLERLAANIATCDV</sequence>
<dbReference type="PANTHER" id="PTHR37542:SF3">
    <property type="entry name" value="PRION-INHIBITION AND PROPAGATION HELO DOMAIN-CONTAINING PROTEIN"/>
    <property type="match status" value="1"/>
</dbReference>
<dbReference type="PANTHER" id="PTHR37542">
    <property type="entry name" value="HELO DOMAIN-CONTAINING PROTEIN-RELATED"/>
    <property type="match status" value="1"/>
</dbReference>
<dbReference type="SUPFAM" id="SSF56112">
    <property type="entry name" value="Protein kinase-like (PK-like)"/>
    <property type="match status" value="1"/>
</dbReference>
<organism evidence="1 2">
    <name type="scientific">Decorospora gaudefroyi</name>
    <dbReference type="NCBI Taxonomy" id="184978"/>
    <lineage>
        <taxon>Eukaryota</taxon>
        <taxon>Fungi</taxon>
        <taxon>Dikarya</taxon>
        <taxon>Ascomycota</taxon>
        <taxon>Pezizomycotina</taxon>
        <taxon>Dothideomycetes</taxon>
        <taxon>Pleosporomycetidae</taxon>
        <taxon>Pleosporales</taxon>
        <taxon>Pleosporineae</taxon>
        <taxon>Pleosporaceae</taxon>
        <taxon>Decorospora</taxon>
    </lineage>
</organism>
<evidence type="ECO:0008006" key="3">
    <source>
        <dbReference type="Google" id="ProtNLM"/>
    </source>
</evidence>
<dbReference type="Gene3D" id="1.10.510.10">
    <property type="entry name" value="Transferase(Phosphotransferase) domain 1"/>
    <property type="match status" value="1"/>
</dbReference>
<reference evidence="1" key="1">
    <citation type="submission" date="2020-01" db="EMBL/GenBank/DDBJ databases">
        <authorList>
            <consortium name="DOE Joint Genome Institute"/>
            <person name="Haridas S."/>
            <person name="Albert R."/>
            <person name="Binder M."/>
            <person name="Bloem J."/>
            <person name="Labutti K."/>
            <person name="Salamov A."/>
            <person name="Andreopoulos B."/>
            <person name="Baker S.E."/>
            <person name="Barry K."/>
            <person name="Bills G."/>
            <person name="Bluhm B.H."/>
            <person name="Cannon C."/>
            <person name="Castanera R."/>
            <person name="Culley D.E."/>
            <person name="Daum C."/>
            <person name="Ezra D."/>
            <person name="Gonzalez J.B."/>
            <person name="Henrissat B."/>
            <person name="Kuo A."/>
            <person name="Liang C."/>
            <person name="Lipzen A."/>
            <person name="Lutzoni F."/>
            <person name="Magnuson J."/>
            <person name="Mondo S."/>
            <person name="Nolan M."/>
            <person name="Ohm R."/>
            <person name="Pangilinan J."/>
            <person name="Park H.-J."/>
            <person name="Ramirez L."/>
            <person name="Alfaro M."/>
            <person name="Sun H."/>
            <person name="Tritt A."/>
            <person name="Yoshinaga Y."/>
            <person name="Zwiers L.-H."/>
            <person name="Turgeon B.G."/>
            <person name="Goodwin S.B."/>
            <person name="Spatafora J.W."/>
            <person name="Crous P.W."/>
            <person name="Grigoriev I.V."/>
        </authorList>
    </citation>
    <scope>NUCLEOTIDE SEQUENCE</scope>
    <source>
        <strain evidence="1">P77</strain>
    </source>
</reference>
<evidence type="ECO:0000313" key="1">
    <source>
        <dbReference type="EMBL" id="KAF1836154.1"/>
    </source>
</evidence>
<keyword evidence="2" id="KW-1185">Reference proteome</keyword>
<proteinExistence type="predicted"/>
<dbReference type="OrthoDB" id="1911848at2759"/>